<keyword evidence="5 8" id="KW-0812">Transmembrane</keyword>
<evidence type="ECO:0000256" key="4">
    <source>
        <dbReference type="ARBA" id="ARBA00022475"/>
    </source>
</evidence>
<feature type="transmembrane region" description="Helical" evidence="8">
    <location>
        <begin position="6"/>
        <end position="27"/>
    </location>
</feature>
<keyword evidence="3" id="KW-0813">Transport</keyword>
<evidence type="ECO:0000256" key="3">
    <source>
        <dbReference type="ARBA" id="ARBA00022448"/>
    </source>
</evidence>
<feature type="transmembrane region" description="Helical" evidence="8">
    <location>
        <begin position="34"/>
        <end position="57"/>
    </location>
</feature>
<dbReference type="PANTHER" id="PTHR30269:SF32">
    <property type="entry name" value="MEMBRANE TRANSPORTER PROTEIN-RELATED"/>
    <property type="match status" value="1"/>
</dbReference>
<dbReference type="EMBL" id="SNZR01000011">
    <property type="protein sequence ID" value="TDR94558.1"/>
    <property type="molecule type" value="Genomic_DNA"/>
</dbReference>
<sequence>MSFDADPFSIAVATLTFLLAGFVKGVIGLGLPTVAMGLLSTVMAPAQAASLLIVPSFVTNVWQLAAGPRFGALARRLWPMMIGVVAGTLAGTGFMQGGRAEQAAIALGVALIAYAALGLSALRFSVPPRAEGWLGPVIGLVTGLVTAATGVFVIPAVPYLGALGLKKEELIQALGLSFTVSTVALAAALAGGGSFEAGVAGASAAALVPALIGMMFGGWVRGRVSEPVFRRCFFLGLLALGAHLASRALY</sequence>
<keyword evidence="10" id="KW-1185">Reference proteome</keyword>
<feature type="transmembrane region" description="Helical" evidence="8">
    <location>
        <begin position="77"/>
        <end position="96"/>
    </location>
</feature>
<comment type="caution">
    <text evidence="9">The sequence shown here is derived from an EMBL/GenBank/DDBJ whole genome shotgun (WGS) entry which is preliminary data.</text>
</comment>
<organism evidence="9 10">
    <name type="scientific">Enterovirga rhinocerotis</name>
    <dbReference type="NCBI Taxonomy" id="1339210"/>
    <lineage>
        <taxon>Bacteria</taxon>
        <taxon>Pseudomonadati</taxon>
        <taxon>Pseudomonadota</taxon>
        <taxon>Alphaproteobacteria</taxon>
        <taxon>Hyphomicrobiales</taxon>
        <taxon>Methylobacteriaceae</taxon>
        <taxon>Enterovirga</taxon>
    </lineage>
</organism>
<proteinExistence type="inferred from homology"/>
<feature type="transmembrane region" description="Helical" evidence="8">
    <location>
        <begin position="173"/>
        <end position="191"/>
    </location>
</feature>
<gene>
    <name evidence="9" type="ORF">EV668_1846</name>
</gene>
<feature type="transmembrane region" description="Helical" evidence="8">
    <location>
        <begin position="103"/>
        <end position="125"/>
    </location>
</feature>
<comment type="subcellular location">
    <subcellularLocation>
        <location evidence="1 8">Cell membrane</location>
        <topology evidence="1 8">Multi-pass membrane protein</topology>
    </subcellularLocation>
</comment>
<dbReference type="RefSeq" id="WP_133769439.1">
    <property type="nucleotide sequence ID" value="NZ_SNZR01000011.1"/>
</dbReference>
<dbReference type="GO" id="GO:0005886">
    <property type="term" value="C:plasma membrane"/>
    <property type="evidence" value="ECO:0007669"/>
    <property type="project" value="UniProtKB-SubCell"/>
</dbReference>
<accession>A0A4R7C7Z8</accession>
<evidence type="ECO:0000313" key="10">
    <source>
        <dbReference type="Proteomes" id="UP000295122"/>
    </source>
</evidence>
<keyword evidence="4 8" id="KW-1003">Cell membrane</keyword>
<evidence type="ECO:0000256" key="8">
    <source>
        <dbReference type="RuleBase" id="RU363041"/>
    </source>
</evidence>
<evidence type="ECO:0000313" key="9">
    <source>
        <dbReference type="EMBL" id="TDR94558.1"/>
    </source>
</evidence>
<feature type="transmembrane region" description="Helical" evidence="8">
    <location>
        <begin position="232"/>
        <end position="249"/>
    </location>
</feature>
<protein>
    <recommendedName>
        <fullName evidence="8">Probable membrane transporter protein</fullName>
    </recommendedName>
</protein>
<dbReference type="AlphaFoldDB" id="A0A4R7C7Z8"/>
<evidence type="ECO:0000256" key="7">
    <source>
        <dbReference type="ARBA" id="ARBA00023136"/>
    </source>
</evidence>
<dbReference type="InterPro" id="IPR052017">
    <property type="entry name" value="TSUP"/>
</dbReference>
<dbReference type="OrthoDB" id="9800873at2"/>
<evidence type="ECO:0000256" key="5">
    <source>
        <dbReference type="ARBA" id="ARBA00022692"/>
    </source>
</evidence>
<keyword evidence="7 8" id="KW-0472">Membrane</keyword>
<dbReference type="Proteomes" id="UP000295122">
    <property type="component" value="Unassembled WGS sequence"/>
</dbReference>
<evidence type="ECO:0000256" key="2">
    <source>
        <dbReference type="ARBA" id="ARBA00009142"/>
    </source>
</evidence>
<evidence type="ECO:0000256" key="1">
    <source>
        <dbReference type="ARBA" id="ARBA00004651"/>
    </source>
</evidence>
<feature type="transmembrane region" description="Helical" evidence="8">
    <location>
        <begin position="137"/>
        <end position="161"/>
    </location>
</feature>
<name>A0A4R7C7Z8_9HYPH</name>
<evidence type="ECO:0000256" key="6">
    <source>
        <dbReference type="ARBA" id="ARBA00022989"/>
    </source>
</evidence>
<dbReference type="InterPro" id="IPR002781">
    <property type="entry name" value="TM_pro_TauE-like"/>
</dbReference>
<comment type="similarity">
    <text evidence="2 8">Belongs to the 4-toluene sulfonate uptake permease (TSUP) (TC 2.A.102) family.</text>
</comment>
<reference evidence="9 10" key="1">
    <citation type="submission" date="2019-03" db="EMBL/GenBank/DDBJ databases">
        <title>Genomic Encyclopedia of Type Strains, Phase IV (KMG-IV): sequencing the most valuable type-strain genomes for metagenomic binning, comparative biology and taxonomic classification.</title>
        <authorList>
            <person name="Goeker M."/>
        </authorList>
    </citation>
    <scope>NUCLEOTIDE SEQUENCE [LARGE SCALE GENOMIC DNA]</scope>
    <source>
        <strain evidence="9 10">DSM 25903</strain>
    </source>
</reference>
<dbReference type="PANTHER" id="PTHR30269">
    <property type="entry name" value="TRANSMEMBRANE PROTEIN YFCA"/>
    <property type="match status" value="1"/>
</dbReference>
<feature type="transmembrane region" description="Helical" evidence="8">
    <location>
        <begin position="197"/>
        <end position="220"/>
    </location>
</feature>
<keyword evidence="6 8" id="KW-1133">Transmembrane helix</keyword>
<dbReference type="Pfam" id="PF01925">
    <property type="entry name" value="TauE"/>
    <property type="match status" value="1"/>
</dbReference>